<proteinExistence type="predicted"/>
<dbReference type="GO" id="GO:0046872">
    <property type="term" value="F:metal ion binding"/>
    <property type="evidence" value="ECO:0007669"/>
    <property type="project" value="UniProtKB-KW"/>
</dbReference>
<evidence type="ECO:0000313" key="11">
    <source>
        <dbReference type="EMBL" id="OBR41342.1"/>
    </source>
</evidence>
<dbReference type="Pfam" id="PF03372">
    <property type="entry name" value="Exo_endo_phos"/>
    <property type="match status" value="1"/>
</dbReference>
<evidence type="ECO:0000256" key="7">
    <source>
        <dbReference type="ARBA" id="ARBA00022842"/>
    </source>
</evidence>
<keyword evidence="5" id="KW-0227">DNA damage</keyword>
<evidence type="ECO:0000313" key="12">
    <source>
        <dbReference type="Proteomes" id="UP000092164"/>
    </source>
</evidence>
<evidence type="ECO:0000256" key="8">
    <source>
        <dbReference type="ARBA" id="ARBA00023204"/>
    </source>
</evidence>
<evidence type="ECO:0000256" key="1">
    <source>
        <dbReference type="ARBA" id="ARBA00001936"/>
    </source>
</evidence>
<keyword evidence="9" id="KW-1133">Transmembrane helix</keyword>
<keyword evidence="8" id="KW-0234">DNA repair</keyword>
<dbReference type="PROSITE" id="PS51257">
    <property type="entry name" value="PROKAR_LIPOPROTEIN"/>
    <property type="match status" value="1"/>
</dbReference>
<feature type="transmembrane region" description="Helical" evidence="9">
    <location>
        <begin position="36"/>
        <end position="57"/>
    </location>
</feature>
<evidence type="ECO:0000256" key="4">
    <source>
        <dbReference type="ARBA" id="ARBA00022723"/>
    </source>
</evidence>
<keyword evidence="3" id="KW-0540">Nuclease</keyword>
<comment type="cofactor">
    <cofactor evidence="1">
        <name>Mn(2+)</name>
        <dbReference type="ChEBI" id="CHEBI:29035"/>
    </cofactor>
</comment>
<gene>
    <name evidence="11" type="ORF">A9200_13595</name>
</gene>
<feature type="transmembrane region" description="Helical" evidence="9">
    <location>
        <begin position="64"/>
        <end position="85"/>
    </location>
</feature>
<dbReference type="GO" id="GO:0004518">
    <property type="term" value="F:nuclease activity"/>
    <property type="evidence" value="ECO:0007669"/>
    <property type="project" value="UniProtKB-KW"/>
</dbReference>
<dbReference type="EMBL" id="LZFP01000003">
    <property type="protein sequence ID" value="OBR41342.1"/>
    <property type="molecule type" value="Genomic_DNA"/>
</dbReference>
<evidence type="ECO:0000256" key="5">
    <source>
        <dbReference type="ARBA" id="ARBA00022763"/>
    </source>
</evidence>
<dbReference type="InterPro" id="IPR036691">
    <property type="entry name" value="Endo/exonu/phosph_ase_sf"/>
</dbReference>
<dbReference type="SUPFAM" id="SSF56219">
    <property type="entry name" value="DNase I-like"/>
    <property type="match status" value="1"/>
</dbReference>
<evidence type="ECO:0000256" key="9">
    <source>
        <dbReference type="SAM" id="Phobius"/>
    </source>
</evidence>
<keyword evidence="4" id="KW-0479">Metal-binding</keyword>
<protein>
    <recommendedName>
        <fullName evidence="10">Endonuclease/exonuclease/phosphatase domain-containing protein</fullName>
    </recommendedName>
</protein>
<dbReference type="Proteomes" id="UP000092164">
    <property type="component" value="Unassembled WGS sequence"/>
</dbReference>
<evidence type="ECO:0000256" key="6">
    <source>
        <dbReference type="ARBA" id="ARBA00022801"/>
    </source>
</evidence>
<dbReference type="OrthoDB" id="635146at2"/>
<dbReference type="CDD" id="cd09084">
    <property type="entry name" value="EEP-2"/>
    <property type="match status" value="1"/>
</dbReference>
<comment type="cofactor">
    <cofactor evidence="2">
        <name>Mg(2+)</name>
        <dbReference type="ChEBI" id="CHEBI:18420"/>
    </cofactor>
</comment>
<dbReference type="RefSeq" id="WP_068482624.1">
    <property type="nucleotide sequence ID" value="NZ_CP018760.1"/>
</dbReference>
<dbReference type="STRING" id="1836467.BTR34_14500"/>
<accession>A0A1B7ZDG3</accession>
<dbReference type="PANTHER" id="PTHR15822">
    <property type="entry name" value="TRAF AND TNF RECEPTOR-ASSOCIATED PROTEIN"/>
    <property type="match status" value="1"/>
</dbReference>
<organism evidence="11 12">
    <name type="scientific">Maribacter hydrothermalis</name>
    <dbReference type="NCBI Taxonomy" id="1836467"/>
    <lineage>
        <taxon>Bacteria</taxon>
        <taxon>Pseudomonadati</taxon>
        <taxon>Bacteroidota</taxon>
        <taxon>Flavobacteriia</taxon>
        <taxon>Flavobacteriales</taxon>
        <taxon>Flavobacteriaceae</taxon>
        <taxon>Maribacter</taxon>
    </lineage>
</organism>
<evidence type="ECO:0000259" key="10">
    <source>
        <dbReference type="Pfam" id="PF03372"/>
    </source>
</evidence>
<sequence length="342" mass="39473">MKKASFFSKIMLFLNMIFSFCLLIACIVPYTSSASLAFIGLGVPLLVGINLLFFLYWLVRRRYYFLLSLSILIYGYMSLGTFIGFNNAGTSVEIEESLSIMSFNSLGFRGKEDEWTSTAGDTIVKFIKKEGPEIVCFQEFDYKKIRSNYFKEYPYKYVDFEFGPNSGRMIQAVYSKYKIVNKGILEFTESSNSAIFVDIKYKKDTLRIYNLHLESLNIRPNNIKKERSDKLFARLRNSFAKQQEQSQIVKNHMISSPFKNIVCGDFNNTQFSNSYFTIKGDLKDSFLEKGSGYGETITFLKFPFRIDMILVDPSLEITSHKNYDIQLSDHEPILATIKIPSE</sequence>
<dbReference type="AlphaFoldDB" id="A0A1B7ZDG3"/>
<name>A0A1B7ZDG3_9FLAO</name>
<dbReference type="GO" id="GO:0006281">
    <property type="term" value="P:DNA repair"/>
    <property type="evidence" value="ECO:0007669"/>
    <property type="project" value="UniProtKB-KW"/>
</dbReference>
<comment type="caution">
    <text evidence="11">The sequence shown here is derived from an EMBL/GenBank/DDBJ whole genome shotgun (WGS) entry which is preliminary data.</text>
</comment>
<dbReference type="Gene3D" id="3.60.10.10">
    <property type="entry name" value="Endonuclease/exonuclease/phosphatase"/>
    <property type="match status" value="1"/>
</dbReference>
<evidence type="ECO:0000256" key="2">
    <source>
        <dbReference type="ARBA" id="ARBA00001946"/>
    </source>
</evidence>
<feature type="domain" description="Endonuclease/exonuclease/phosphatase" evidence="10">
    <location>
        <begin position="101"/>
        <end position="330"/>
    </location>
</feature>
<keyword evidence="7" id="KW-0460">Magnesium</keyword>
<dbReference type="GO" id="GO:0016787">
    <property type="term" value="F:hydrolase activity"/>
    <property type="evidence" value="ECO:0007669"/>
    <property type="project" value="UniProtKB-KW"/>
</dbReference>
<evidence type="ECO:0000256" key="3">
    <source>
        <dbReference type="ARBA" id="ARBA00022722"/>
    </source>
</evidence>
<dbReference type="InterPro" id="IPR051547">
    <property type="entry name" value="TDP2-like"/>
</dbReference>
<keyword evidence="12" id="KW-1185">Reference proteome</keyword>
<feature type="transmembrane region" description="Helical" evidence="9">
    <location>
        <begin position="12"/>
        <end position="30"/>
    </location>
</feature>
<reference evidence="12" key="1">
    <citation type="submission" date="2016-06" db="EMBL/GenBank/DDBJ databases">
        <authorList>
            <person name="Zhan P."/>
        </authorList>
    </citation>
    <scope>NUCLEOTIDE SEQUENCE [LARGE SCALE GENOMIC DNA]</scope>
    <source>
        <strain evidence="12">T28</strain>
    </source>
</reference>
<dbReference type="InterPro" id="IPR005135">
    <property type="entry name" value="Endo/exonuclease/phosphatase"/>
</dbReference>
<dbReference type="PANTHER" id="PTHR15822:SF4">
    <property type="entry name" value="TYROSYL-DNA PHOSPHODIESTERASE 2"/>
    <property type="match status" value="1"/>
</dbReference>
<dbReference type="KEGG" id="mart:BTR34_14500"/>
<keyword evidence="9" id="KW-0812">Transmembrane</keyword>
<keyword evidence="9" id="KW-0472">Membrane</keyword>
<keyword evidence="6" id="KW-0378">Hydrolase</keyword>